<feature type="region of interest" description="Disordered" evidence="1">
    <location>
        <begin position="310"/>
        <end position="338"/>
    </location>
</feature>
<keyword evidence="2" id="KW-0472">Membrane</keyword>
<feature type="transmembrane region" description="Helical" evidence="2">
    <location>
        <begin position="613"/>
        <end position="633"/>
    </location>
</feature>
<proteinExistence type="predicted"/>
<dbReference type="EMBL" id="CATQJL010000326">
    <property type="protein sequence ID" value="CAJ0610211.1"/>
    <property type="molecule type" value="Genomic_DNA"/>
</dbReference>
<feature type="transmembrane region" description="Helical" evidence="2">
    <location>
        <begin position="575"/>
        <end position="593"/>
    </location>
</feature>
<evidence type="ECO:0000313" key="3">
    <source>
        <dbReference type="EMBL" id="CAJ0610211.1"/>
    </source>
</evidence>
<feature type="compositionally biased region" description="Basic and acidic residues" evidence="1">
    <location>
        <begin position="815"/>
        <end position="828"/>
    </location>
</feature>
<feature type="region of interest" description="Disordered" evidence="1">
    <location>
        <begin position="349"/>
        <end position="368"/>
    </location>
</feature>
<feature type="compositionally biased region" description="Basic and acidic residues" evidence="1">
    <location>
        <begin position="324"/>
        <end position="338"/>
    </location>
</feature>
<feature type="compositionally biased region" description="Basic and acidic residues" evidence="1">
    <location>
        <begin position="840"/>
        <end position="851"/>
    </location>
</feature>
<dbReference type="SUPFAM" id="SSF103473">
    <property type="entry name" value="MFS general substrate transporter"/>
    <property type="match status" value="1"/>
</dbReference>
<feature type="transmembrane region" description="Helical" evidence="2">
    <location>
        <begin position="265"/>
        <end position="284"/>
    </location>
</feature>
<dbReference type="Proteomes" id="UP001176961">
    <property type="component" value="Unassembled WGS sequence"/>
</dbReference>
<protein>
    <recommendedName>
        <fullName evidence="5">Major facilitator superfamily (MFS) profile domain-containing protein</fullName>
    </recommendedName>
</protein>
<dbReference type="GO" id="GO:0008028">
    <property type="term" value="F:monocarboxylic acid transmembrane transporter activity"/>
    <property type="evidence" value="ECO:0007669"/>
    <property type="project" value="TreeGrafter"/>
</dbReference>
<name>A0AA36HGY7_CYLNA</name>
<feature type="transmembrane region" description="Helical" evidence="2">
    <location>
        <begin position="145"/>
        <end position="165"/>
    </location>
</feature>
<comment type="caution">
    <text evidence="3">The sequence shown here is derived from an EMBL/GenBank/DDBJ whole genome shotgun (WGS) entry which is preliminary data.</text>
</comment>
<dbReference type="AlphaFoldDB" id="A0AA36HGY7"/>
<organism evidence="3 4">
    <name type="scientific">Cylicocyclus nassatus</name>
    <name type="common">Nematode worm</name>
    <dbReference type="NCBI Taxonomy" id="53992"/>
    <lineage>
        <taxon>Eukaryota</taxon>
        <taxon>Metazoa</taxon>
        <taxon>Ecdysozoa</taxon>
        <taxon>Nematoda</taxon>
        <taxon>Chromadorea</taxon>
        <taxon>Rhabditida</taxon>
        <taxon>Rhabditina</taxon>
        <taxon>Rhabditomorpha</taxon>
        <taxon>Strongyloidea</taxon>
        <taxon>Strongylidae</taxon>
        <taxon>Cylicocyclus</taxon>
    </lineage>
</organism>
<dbReference type="InterPro" id="IPR036259">
    <property type="entry name" value="MFS_trans_sf"/>
</dbReference>
<keyword evidence="2" id="KW-1133">Transmembrane helix</keyword>
<feature type="region of interest" description="Disordered" evidence="1">
    <location>
        <begin position="815"/>
        <end position="851"/>
    </location>
</feature>
<dbReference type="PANTHER" id="PTHR11360:SF286">
    <property type="entry name" value="GH22266P"/>
    <property type="match status" value="1"/>
</dbReference>
<dbReference type="Pfam" id="PF07690">
    <property type="entry name" value="MFS_1"/>
    <property type="match status" value="2"/>
</dbReference>
<evidence type="ECO:0000256" key="1">
    <source>
        <dbReference type="SAM" id="MobiDB-lite"/>
    </source>
</evidence>
<dbReference type="Gene3D" id="1.20.1250.20">
    <property type="entry name" value="MFS general substrate transporter like domains"/>
    <property type="match status" value="2"/>
</dbReference>
<feature type="transmembrane region" description="Helical" evidence="2">
    <location>
        <begin position="668"/>
        <end position="690"/>
    </location>
</feature>
<feature type="region of interest" description="Disordered" evidence="1">
    <location>
        <begin position="1"/>
        <end position="26"/>
    </location>
</feature>
<gene>
    <name evidence="3" type="ORF">CYNAS_LOCUS22194</name>
</gene>
<evidence type="ECO:0008006" key="5">
    <source>
        <dbReference type="Google" id="ProtNLM"/>
    </source>
</evidence>
<feature type="transmembrane region" description="Helical" evidence="2">
    <location>
        <begin position="734"/>
        <end position="754"/>
    </location>
</feature>
<dbReference type="FunFam" id="1.20.1250.20:FF:000481">
    <property type="entry name" value="MonoCarboxylate Transporter family"/>
    <property type="match status" value="1"/>
</dbReference>
<dbReference type="InterPro" id="IPR050327">
    <property type="entry name" value="Proton-linked_MCT"/>
</dbReference>
<keyword evidence="4" id="KW-1185">Reference proteome</keyword>
<reference evidence="3" key="1">
    <citation type="submission" date="2023-07" db="EMBL/GenBank/DDBJ databases">
        <authorList>
            <consortium name="CYATHOMIX"/>
        </authorList>
    </citation>
    <scope>NUCLEOTIDE SEQUENCE</scope>
    <source>
        <strain evidence="3">N/A</strain>
    </source>
</reference>
<dbReference type="CDD" id="cd17352">
    <property type="entry name" value="MFS_MCT_SLC16"/>
    <property type="match status" value="1"/>
</dbReference>
<evidence type="ECO:0000313" key="4">
    <source>
        <dbReference type="Proteomes" id="UP001176961"/>
    </source>
</evidence>
<accession>A0AA36HGY7</accession>
<dbReference type="PANTHER" id="PTHR11360">
    <property type="entry name" value="MONOCARBOXYLATE TRANSPORTER"/>
    <property type="match status" value="1"/>
</dbReference>
<dbReference type="InterPro" id="IPR011701">
    <property type="entry name" value="MFS"/>
</dbReference>
<evidence type="ECO:0000256" key="2">
    <source>
        <dbReference type="SAM" id="Phobius"/>
    </source>
</evidence>
<feature type="transmembrane region" description="Helical" evidence="2">
    <location>
        <begin position="640"/>
        <end position="662"/>
    </location>
</feature>
<feature type="transmembrane region" description="Helical" evidence="2">
    <location>
        <begin position="200"/>
        <end position="227"/>
    </location>
</feature>
<feature type="transmembrane region" description="Helical" evidence="2">
    <location>
        <begin position="702"/>
        <end position="722"/>
    </location>
</feature>
<feature type="transmembrane region" description="Helical" evidence="2">
    <location>
        <begin position="234"/>
        <end position="253"/>
    </location>
</feature>
<keyword evidence="2" id="KW-0812">Transmembrane</keyword>
<sequence>MQVMTTSGESPPDSGHEKKNGSLPVVRSNSGLSLELLVSTGDGERNKPSLAGHSELRIFIADSVEKQGKQQNLSFFNLVEFSAALTGNSLCADAAVDLLPVPPDGGYGWIIVLAAFFSNLIVDGVCTCFAEFKSSYSQHFQSTDAATALIGSLLIGVYLLVGPVVGGLVNKYGARKVVMGGAFISGTAFLISVASPNIYFFMLIYGVMGGIGFGMIYLPAIVVVGYYFESKRAVATGIAVAGSGVGTMVMPFVTEYFISTIGWKYTVWILAALVFTCAAFAILYRPLPVPTLEQKDQELVPLRAALRKMSETDDDENRATSDLSNEHESPTKQNHDDPVMARLRNALSECENDTDTSPSTPVRQPLSPVLEGTISKSRAGSTHQTHIAPGVRARKLTLTSMTSDMTSNNDLKASRATLSGPQLSRISARSFAQSLSRLSSKGEASSLSIAMSGVDPQEFARPLNRQDIFYAGSIKNLKEFKQEGNNLQSYRGSVMSIPRSVIGHAASSLSQAGDLHELGSRIGGSRLSRITGGLGTEDEEVLDDYYDNGRCKWIPLAIRNAFSEMIDLELLKDPVMMLLCVSNLLGMMGFYIPFVFLKDLAHSHGTNSSDSRYLVPTIGVTNTIGRVFFGWLADRGYVSALVINNFSLLACGFLTLAAPLLPTFSLQMTYAALFGFIISAYVCLTSIVLSDLLGLEKLTNSFGLLVVARGIASLAGSPFAGLVYDVTQSYSATFYFAGFVIVVSGLISCAIPLVHKWKRSHGDNEGDTKDMDNVSGKLSVLTERSEENLTEYQRTIQSLRQQHALLKEIEEEKRRLKSVDEGNKRNGTVEEVNEEDGEDETHKTNSEKAEK</sequence>
<feature type="transmembrane region" description="Helical" evidence="2">
    <location>
        <begin position="177"/>
        <end position="194"/>
    </location>
</feature>